<dbReference type="Proteomes" id="UP000239895">
    <property type="component" value="Unassembled WGS sequence"/>
</dbReference>
<gene>
    <name evidence="5" type="ORF">BCL65_109172</name>
</gene>
<sequence>MRALDRWRRRPAAAGTAEEAPAGEVPAEQPAATSPTATAGVRVATLRTVHATSLAVKGARLDQTRRRAKRARLLWEPGSELGLLIGEGTSEGSGHEFGLGPATPRALGHLVRLDWRSGSSVAVGDLWTRTWLSPAPVDGEPGVPRMRPGITAVGTDETLELESPGAGAGPAGSAASTDADLAAAAAVYVRTRDLRQGAGVRVHDVLAALGDPDATTARTAFSTMLPLLSRDDLLELAQRVVADERLVTTLARLFPADPWTTRSLPGLRTWLETRGTGDAPWRTQKVGTELDVLWSAGPGDVAASSGEVVAFYARSQVRPRRRVCVVATARNEGVYLLEWLAYHRALGVDEFFVYSNNNDDGSDRLLAALAQAGVIRWLDSEISPGTKAQAKAYAHAFSVLPEVLDFEWAMTVDIDEFLVLDPATSDGLADFLDWHAARQTDVIAVNWVVVGPSGLTRWADDLVTRRFPAAVAPVDAHIKSISRPGRILGSQPHFPYTTEREHLAFREATGEPHTWFTSTLAPHLVQAQSDRPTTGHAALHHYALKSAEEFLWKFSRNRGGRVVATDDAGMALTLEERFVKRFLGQFDQDAGDVRPAVRATVPHLEREIETLRGLDGVADAERHVTEIFVERSARVMEAYRTRLRDDLGDSGRELLRIIDEEGSAHD</sequence>
<comment type="subcellular location">
    <subcellularLocation>
        <location evidence="1">Membrane</location>
        <topology evidence="1">Single-pass membrane protein</topology>
    </subcellularLocation>
</comment>
<evidence type="ECO:0000313" key="6">
    <source>
        <dbReference type="Proteomes" id="UP000239895"/>
    </source>
</evidence>
<feature type="compositionally biased region" description="Low complexity" evidence="4">
    <location>
        <begin position="12"/>
        <end position="32"/>
    </location>
</feature>
<keyword evidence="2" id="KW-0812">Transmembrane</keyword>
<keyword evidence="5" id="KW-0808">Transferase</keyword>
<organism evidence="5 6">
    <name type="scientific">Isoptericola halotolerans</name>
    <dbReference type="NCBI Taxonomy" id="300560"/>
    <lineage>
        <taxon>Bacteria</taxon>
        <taxon>Bacillati</taxon>
        <taxon>Actinomycetota</taxon>
        <taxon>Actinomycetes</taxon>
        <taxon>Micrococcales</taxon>
        <taxon>Promicromonosporaceae</taxon>
        <taxon>Isoptericola</taxon>
    </lineage>
</organism>
<feature type="region of interest" description="Disordered" evidence="4">
    <location>
        <begin position="1"/>
        <end position="36"/>
    </location>
</feature>
<dbReference type="Pfam" id="PF13704">
    <property type="entry name" value="Glyco_tranf_2_4"/>
    <property type="match status" value="1"/>
</dbReference>
<reference evidence="5 6" key="1">
    <citation type="submission" date="2018-03" db="EMBL/GenBank/DDBJ databases">
        <title>Comparative analysis of microorganisms from saline springs in Andes Mountain Range, Colombia.</title>
        <authorList>
            <person name="Rubin E."/>
        </authorList>
    </citation>
    <scope>NUCLEOTIDE SEQUENCE [LARGE SCALE GENOMIC DNA]</scope>
    <source>
        <strain evidence="5 6">CG 23</strain>
    </source>
</reference>
<dbReference type="EMBL" id="PVTX01000009">
    <property type="protein sequence ID" value="PRZ04932.1"/>
    <property type="molecule type" value="Genomic_DNA"/>
</dbReference>
<dbReference type="PANTHER" id="PTHR21461">
    <property type="entry name" value="GLYCOSYLTRANSFERASE FAMILY 92 PROTEIN"/>
    <property type="match status" value="1"/>
</dbReference>
<keyword evidence="3" id="KW-1133">Transmembrane helix</keyword>
<dbReference type="PANTHER" id="PTHR21461:SF69">
    <property type="entry name" value="GLYCOSYLTRANSFERASE FAMILY 92 PROTEIN"/>
    <property type="match status" value="1"/>
</dbReference>
<keyword evidence="6" id="KW-1185">Reference proteome</keyword>
<accession>A0ABX5EBQ2</accession>
<evidence type="ECO:0000313" key="5">
    <source>
        <dbReference type="EMBL" id="PRZ04932.1"/>
    </source>
</evidence>
<dbReference type="GO" id="GO:0016740">
    <property type="term" value="F:transferase activity"/>
    <property type="evidence" value="ECO:0007669"/>
    <property type="project" value="UniProtKB-KW"/>
</dbReference>
<proteinExistence type="predicted"/>
<evidence type="ECO:0000256" key="1">
    <source>
        <dbReference type="ARBA" id="ARBA00004167"/>
    </source>
</evidence>
<dbReference type="InterPro" id="IPR029044">
    <property type="entry name" value="Nucleotide-diphossugar_trans"/>
</dbReference>
<keyword evidence="3" id="KW-0472">Membrane</keyword>
<evidence type="ECO:0000256" key="4">
    <source>
        <dbReference type="SAM" id="MobiDB-lite"/>
    </source>
</evidence>
<protein>
    <submittedName>
        <fullName evidence="5">Glycosyl transferase family 2</fullName>
    </submittedName>
</protein>
<dbReference type="SUPFAM" id="SSF53448">
    <property type="entry name" value="Nucleotide-diphospho-sugar transferases"/>
    <property type="match status" value="1"/>
</dbReference>
<evidence type="ECO:0000256" key="3">
    <source>
        <dbReference type="ARBA" id="ARBA00022989"/>
    </source>
</evidence>
<evidence type="ECO:0000256" key="2">
    <source>
        <dbReference type="ARBA" id="ARBA00022692"/>
    </source>
</evidence>
<comment type="caution">
    <text evidence="5">The sequence shown here is derived from an EMBL/GenBank/DDBJ whole genome shotgun (WGS) entry which is preliminary data.</text>
</comment>
<name>A0ABX5EBQ2_9MICO</name>